<proteinExistence type="predicted"/>
<reference evidence="1" key="1">
    <citation type="journal article" date="2020" name="Stud. Mycol.">
        <title>101 Dothideomycetes genomes: a test case for predicting lifestyles and emergence of pathogens.</title>
        <authorList>
            <person name="Haridas S."/>
            <person name="Albert R."/>
            <person name="Binder M."/>
            <person name="Bloem J."/>
            <person name="Labutti K."/>
            <person name="Salamov A."/>
            <person name="Andreopoulos B."/>
            <person name="Baker S."/>
            <person name="Barry K."/>
            <person name="Bills G."/>
            <person name="Bluhm B."/>
            <person name="Cannon C."/>
            <person name="Castanera R."/>
            <person name="Culley D."/>
            <person name="Daum C."/>
            <person name="Ezra D."/>
            <person name="Gonzalez J."/>
            <person name="Henrissat B."/>
            <person name="Kuo A."/>
            <person name="Liang C."/>
            <person name="Lipzen A."/>
            <person name="Lutzoni F."/>
            <person name="Magnuson J."/>
            <person name="Mondo S."/>
            <person name="Nolan M."/>
            <person name="Ohm R."/>
            <person name="Pangilinan J."/>
            <person name="Park H.-J."/>
            <person name="Ramirez L."/>
            <person name="Alfaro M."/>
            <person name="Sun H."/>
            <person name="Tritt A."/>
            <person name="Yoshinaga Y."/>
            <person name="Zwiers L.-H."/>
            <person name="Turgeon B."/>
            <person name="Goodwin S."/>
            <person name="Spatafora J."/>
            <person name="Crous P."/>
            <person name="Grigoriev I."/>
        </authorList>
    </citation>
    <scope>NUCLEOTIDE SEQUENCE</scope>
    <source>
        <strain evidence="1">CBS 525.71</strain>
    </source>
</reference>
<sequence length="275" mass="30968">MSRLLIWTWLQRLGRCSRCGVEEESRITGTSSVQARPTTLGALRTSNCSVQIVPRAKEVASWKDEEGEDLDHVVEHVRFDDLDLNGYSGCVERFRWHRNLGARSLVLMTPNKQGFAISDLLMRTLRAVCGVLFSSPSLRADDRRQDARTHKRTSKTLELALLPLAAHCTCSSFRSRPLSHDFSSANLSVNEEYLSRTRRAELSIIKQLLKTRPGLDVQARQRDNQIATLRTGSPDKGSKRSGCEDRAVKREMVVAKKALKAAEARAERMCGHYNC</sequence>
<accession>A0ACB6RT70</accession>
<evidence type="ECO:0000313" key="1">
    <source>
        <dbReference type="EMBL" id="KAF2624329.1"/>
    </source>
</evidence>
<organism evidence="1 2">
    <name type="scientific">Macroventuria anomochaeta</name>
    <dbReference type="NCBI Taxonomy" id="301207"/>
    <lineage>
        <taxon>Eukaryota</taxon>
        <taxon>Fungi</taxon>
        <taxon>Dikarya</taxon>
        <taxon>Ascomycota</taxon>
        <taxon>Pezizomycotina</taxon>
        <taxon>Dothideomycetes</taxon>
        <taxon>Pleosporomycetidae</taxon>
        <taxon>Pleosporales</taxon>
        <taxon>Pleosporineae</taxon>
        <taxon>Didymellaceae</taxon>
        <taxon>Macroventuria</taxon>
    </lineage>
</organism>
<dbReference type="Proteomes" id="UP000799754">
    <property type="component" value="Unassembled WGS sequence"/>
</dbReference>
<gene>
    <name evidence="1" type="ORF">BU25DRAFT_450715</name>
</gene>
<comment type="caution">
    <text evidence="1">The sequence shown here is derived from an EMBL/GenBank/DDBJ whole genome shotgun (WGS) entry which is preliminary data.</text>
</comment>
<keyword evidence="2" id="KW-1185">Reference proteome</keyword>
<name>A0ACB6RT70_9PLEO</name>
<protein>
    <submittedName>
        <fullName evidence="1">Uncharacterized protein</fullName>
    </submittedName>
</protein>
<dbReference type="EMBL" id="MU006731">
    <property type="protein sequence ID" value="KAF2624329.1"/>
    <property type="molecule type" value="Genomic_DNA"/>
</dbReference>
<evidence type="ECO:0000313" key="2">
    <source>
        <dbReference type="Proteomes" id="UP000799754"/>
    </source>
</evidence>